<evidence type="ECO:0000313" key="8">
    <source>
        <dbReference type="Proteomes" id="UP000189670"/>
    </source>
</evidence>
<dbReference type="EMBL" id="ATBP01000561">
    <property type="protein sequence ID" value="ETR69784.1"/>
    <property type="molecule type" value="Genomic_DNA"/>
</dbReference>
<name>A0A1V1P4Q8_9BACT</name>
<dbReference type="PANTHER" id="PTHR44835">
    <property type="entry name" value="UDP-N-ACETYLGLUCOSAMINE--PEPTIDE N-ACETYLGLUCOSAMINYLTRANSFERASE SPINDLY-RELATED"/>
    <property type="match status" value="1"/>
</dbReference>
<dbReference type="Proteomes" id="UP000189670">
    <property type="component" value="Unassembled WGS sequence"/>
</dbReference>
<evidence type="ECO:0000256" key="1">
    <source>
        <dbReference type="ARBA" id="ARBA00004922"/>
    </source>
</evidence>
<accession>A0A1V1P4Q8</accession>
<evidence type="ECO:0000256" key="4">
    <source>
        <dbReference type="ARBA" id="ARBA00022737"/>
    </source>
</evidence>
<keyword evidence="4" id="KW-0677">Repeat</keyword>
<dbReference type="InterPro" id="IPR051939">
    <property type="entry name" value="Glycosyltr_41/O-GlcNAc_trsf"/>
</dbReference>
<feature type="domain" description="O-GlcNAc transferase C-terminal" evidence="6">
    <location>
        <begin position="165"/>
        <end position="359"/>
    </location>
</feature>
<reference evidence="8" key="1">
    <citation type="submission" date="2012-11" db="EMBL/GenBank/DDBJ databases">
        <authorList>
            <person name="Lucero-Rivera Y.E."/>
            <person name="Tovar-Ramirez D."/>
        </authorList>
    </citation>
    <scope>NUCLEOTIDE SEQUENCE [LARGE SCALE GENOMIC DNA]</scope>
    <source>
        <strain evidence="8">Araruama</strain>
    </source>
</reference>
<dbReference type="AlphaFoldDB" id="A0A1V1P4Q8"/>
<dbReference type="InterPro" id="IPR029489">
    <property type="entry name" value="OGT/SEC/SPY_C"/>
</dbReference>
<sequence>MGIIRENFTISSELFASLPIFEYLNPDQFEIYLFSYETHTCPTEKHCRNCADHFILLPLQIGIQVEILRNANLDILFFASNLTAKTKRVTTILAMNRLARVQVNSICSPFTTGMNTVDYYLSGNLLTPLPDYQVQYHEKLINIEGSGICFQFPISDMLTDFNRRREDWHASKDMIIFISGANFHKIIPEVRYAWAEIIANIKNSILVLFPFNPVNWGVYESAQLFIDEMKSIFSKYGIHENRLIIENPLPSIADVRALLRLADIYLDSFPYSGATSLIDPLSVGLPPVVYEGDALRFRQGAAMLREINLSDLIVQDEKDYVKLAIDLANHSQKRAYFRNQIISKMQNNPPFLNSKLFAKKVTNVFQTIINDL</sequence>
<proteinExistence type="predicted"/>
<evidence type="ECO:0000256" key="2">
    <source>
        <dbReference type="ARBA" id="ARBA00022676"/>
    </source>
</evidence>
<keyword evidence="2" id="KW-0328">Glycosyltransferase</keyword>
<dbReference type="Pfam" id="PF13844">
    <property type="entry name" value="Glyco_transf_41"/>
    <property type="match status" value="1"/>
</dbReference>
<dbReference type="Gene3D" id="3.40.50.2000">
    <property type="entry name" value="Glycogen Phosphorylase B"/>
    <property type="match status" value="1"/>
</dbReference>
<protein>
    <recommendedName>
        <fullName evidence="6">O-GlcNAc transferase C-terminal domain-containing protein</fullName>
    </recommendedName>
</protein>
<dbReference type="PANTHER" id="PTHR44835:SF1">
    <property type="entry name" value="PROTEIN O-GLCNAC TRANSFERASE"/>
    <property type="match status" value="1"/>
</dbReference>
<dbReference type="Gene3D" id="3.40.50.11380">
    <property type="match status" value="1"/>
</dbReference>
<evidence type="ECO:0000256" key="5">
    <source>
        <dbReference type="ARBA" id="ARBA00022803"/>
    </source>
</evidence>
<evidence type="ECO:0000313" key="7">
    <source>
        <dbReference type="EMBL" id="ETR69784.1"/>
    </source>
</evidence>
<comment type="caution">
    <text evidence="7">The sequence shown here is derived from an EMBL/GenBank/DDBJ whole genome shotgun (WGS) entry which is preliminary data.</text>
</comment>
<evidence type="ECO:0000259" key="6">
    <source>
        <dbReference type="Pfam" id="PF13844"/>
    </source>
</evidence>
<comment type="pathway">
    <text evidence="1">Protein modification; protein glycosylation.</text>
</comment>
<evidence type="ECO:0000256" key="3">
    <source>
        <dbReference type="ARBA" id="ARBA00022679"/>
    </source>
</evidence>
<gene>
    <name evidence="7" type="ORF">OMM_03699</name>
</gene>
<dbReference type="GO" id="GO:0016757">
    <property type="term" value="F:glycosyltransferase activity"/>
    <property type="evidence" value="ECO:0007669"/>
    <property type="project" value="UniProtKB-KW"/>
</dbReference>
<organism evidence="7 8">
    <name type="scientific">Candidatus Magnetoglobus multicellularis str. Araruama</name>
    <dbReference type="NCBI Taxonomy" id="890399"/>
    <lineage>
        <taxon>Bacteria</taxon>
        <taxon>Pseudomonadati</taxon>
        <taxon>Thermodesulfobacteriota</taxon>
        <taxon>Desulfobacteria</taxon>
        <taxon>Desulfobacterales</taxon>
        <taxon>Desulfobacteraceae</taxon>
        <taxon>Candidatus Magnetoglobus</taxon>
    </lineage>
</organism>
<keyword evidence="3" id="KW-0808">Transferase</keyword>
<keyword evidence="5" id="KW-0802">TPR repeat</keyword>